<evidence type="ECO:0000313" key="1">
    <source>
        <dbReference type="EMBL" id="KKM78374.1"/>
    </source>
</evidence>
<dbReference type="EMBL" id="LAZR01008500">
    <property type="protein sequence ID" value="KKM78374.1"/>
    <property type="molecule type" value="Genomic_DNA"/>
</dbReference>
<reference evidence="1" key="1">
    <citation type="journal article" date="2015" name="Nature">
        <title>Complex archaea that bridge the gap between prokaryotes and eukaryotes.</title>
        <authorList>
            <person name="Spang A."/>
            <person name="Saw J.H."/>
            <person name="Jorgensen S.L."/>
            <person name="Zaremba-Niedzwiedzka K."/>
            <person name="Martijn J."/>
            <person name="Lind A.E."/>
            <person name="van Eijk R."/>
            <person name="Schleper C."/>
            <person name="Guy L."/>
            <person name="Ettema T.J."/>
        </authorList>
    </citation>
    <scope>NUCLEOTIDE SEQUENCE</scope>
</reference>
<feature type="non-terminal residue" evidence="1">
    <location>
        <position position="38"/>
    </location>
</feature>
<comment type="caution">
    <text evidence="1">The sequence shown here is derived from an EMBL/GenBank/DDBJ whole genome shotgun (WGS) entry which is preliminary data.</text>
</comment>
<proteinExistence type="predicted"/>
<name>A0A0F9K8B8_9ZZZZ</name>
<protein>
    <submittedName>
        <fullName evidence="1">Uncharacterized protein</fullName>
    </submittedName>
</protein>
<gene>
    <name evidence="1" type="ORF">LCGC14_1360590</name>
</gene>
<sequence length="38" mass="4363">MVAINLNSVDPTDFLKINKCPDYVNPIDVLNGIREFRK</sequence>
<dbReference type="AlphaFoldDB" id="A0A0F9K8B8"/>
<accession>A0A0F9K8B8</accession>
<organism evidence="1">
    <name type="scientific">marine sediment metagenome</name>
    <dbReference type="NCBI Taxonomy" id="412755"/>
    <lineage>
        <taxon>unclassified sequences</taxon>
        <taxon>metagenomes</taxon>
        <taxon>ecological metagenomes</taxon>
    </lineage>
</organism>